<dbReference type="PROSITE" id="PS00720">
    <property type="entry name" value="RASGEF"/>
    <property type="match status" value="1"/>
</dbReference>
<dbReference type="InterPro" id="IPR036964">
    <property type="entry name" value="RASGEF_cat_dom_sf"/>
</dbReference>
<proteinExistence type="predicted"/>
<dbReference type="Gene3D" id="1.10.840.10">
    <property type="entry name" value="Ras guanine-nucleotide exchange factors catalytic domain"/>
    <property type="match status" value="1"/>
</dbReference>
<dbReference type="InterPro" id="IPR019804">
    <property type="entry name" value="Ras_G-nucl-exch_fac_CS"/>
</dbReference>
<feature type="region of interest" description="Disordered" evidence="5">
    <location>
        <begin position="504"/>
        <end position="527"/>
    </location>
</feature>
<dbReference type="PROSITE" id="PS50009">
    <property type="entry name" value="RASGEF_CAT"/>
    <property type="match status" value="1"/>
</dbReference>
<feature type="compositionally biased region" description="Polar residues" evidence="5">
    <location>
        <begin position="17"/>
        <end position="27"/>
    </location>
</feature>
<dbReference type="InterPro" id="IPR001452">
    <property type="entry name" value="SH3_domain"/>
</dbReference>
<feature type="domain" description="N-terminal Ras-GEF" evidence="8">
    <location>
        <begin position="718"/>
        <end position="838"/>
    </location>
</feature>
<evidence type="ECO:0000259" key="8">
    <source>
        <dbReference type="PROSITE" id="PS50212"/>
    </source>
</evidence>
<dbReference type="STRING" id="1507870.A0A1V8SDF7"/>
<protein>
    <recommendedName>
        <fullName evidence="11">Ras-GEF domain-containing protein</fullName>
    </recommendedName>
</protein>
<dbReference type="SMART" id="SM00147">
    <property type="entry name" value="RasGEF"/>
    <property type="match status" value="1"/>
</dbReference>
<feature type="compositionally biased region" description="Polar residues" evidence="5">
    <location>
        <begin position="653"/>
        <end position="664"/>
    </location>
</feature>
<evidence type="ECO:0000256" key="1">
    <source>
        <dbReference type="ARBA" id="ARBA00022443"/>
    </source>
</evidence>
<dbReference type="GO" id="GO:0005085">
    <property type="term" value="F:guanyl-nucleotide exchange factor activity"/>
    <property type="evidence" value="ECO:0007669"/>
    <property type="project" value="UniProtKB-KW"/>
</dbReference>
<evidence type="ECO:0000259" key="6">
    <source>
        <dbReference type="PROSITE" id="PS50002"/>
    </source>
</evidence>
<dbReference type="PROSITE" id="PS50002">
    <property type="entry name" value="SH3"/>
    <property type="match status" value="1"/>
</dbReference>
<keyword evidence="2 3" id="KW-0344">Guanine-nucleotide releasing factor</keyword>
<dbReference type="Gene3D" id="2.30.30.40">
    <property type="entry name" value="SH3 Domains"/>
    <property type="match status" value="1"/>
</dbReference>
<evidence type="ECO:0008006" key="11">
    <source>
        <dbReference type="Google" id="ProtNLM"/>
    </source>
</evidence>
<dbReference type="InParanoid" id="A0A1V8SDF7"/>
<dbReference type="SUPFAM" id="SSF48366">
    <property type="entry name" value="Ras GEF"/>
    <property type="match status" value="1"/>
</dbReference>
<evidence type="ECO:0000313" key="9">
    <source>
        <dbReference type="EMBL" id="OQN96851.1"/>
    </source>
</evidence>
<dbReference type="EMBL" id="NAJO01000060">
    <property type="protein sequence ID" value="OQN96851.1"/>
    <property type="molecule type" value="Genomic_DNA"/>
</dbReference>
<evidence type="ECO:0000256" key="2">
    <source>
        <dbReference type="ARBA" id="ARBA00022658"/>
    </source>
</evidence>
<dbReference type="PROSITE" id="PS50212">
    <property type="entry name" value="RASGEF_NTER"/>
    <property type="match status" value="1"/>
</dbReference>
<evidence type="ECO:0000259" key="7">
    <source>
        <dbReference type="PROSITE" id="PS50009"/>
    </source>
</evidence>
<dbReference type="Pfam" id="PF00618">
    <property type="entry name" value="RasGEF_N"/>
    <property type="match status" value="1"/>
</dbReference>
<dbReference type="SMART" id="SM00326">
    <property type="entry name" value="SH3"/>
    <property type="match status" value="1"/>
</dbReference>
<comment type="caution">
    <text evidence="9">The sequence shown here is derived from an EMBL/GenBank/DDBJ whole genome shotgun (WGS) entry which is preliminary data.</text>
</comment>
<evidence type="ECO:0000313" key="10">
    <source>
        <dbReference type="Proteomes" id="UP000192596"/>
    </source>
</evidence>
<name>A0A1V8SDF7_9PEZI</name>
<feature type="region of interest" description="Disordered" evidence="5">
    <location>
        <begin position="609"/>
        <end position="675"/>
    </location>
</feature>
<gene>
    <name evidence="9" type="ORF">B0A48_17405</name>
</gene>
<dbReference type="Pfam" id="PF00617">
    <property type="entry name" value="RasGEF"/>
    <property type="match status" value="1"/>
</dbReference>
<dbReference type="CDD" id="cd00155">
    <property type="entry name" value="RasGEF"/>
    <property type="match status" value="1"/>
</dbReference>
<dbReference type="Proteomes" id="UP000192596">
    <property type="component" value="Unassembled WGS sequence"/>
</dbReference>
<dbReference type="InterPro" id="IPR008937">
    <property type="entry name" value="Ras-like_GEF"/>
</dbReference>
<dbReference type="InterPro" id="IPR001895">
    <property type="entry name" value="RASGEF_cat_dom"/>
</dbReference>
<evidence type="ECO:0000256" key="3">
    <source>
        <dbReference type="PROSITE-ProRule" id="PRU00168"/>
    </source>
</evidence>
<feature type="region of interest" description="Disordered" evidence="5">
    <location>
        <begin position="1158"/>
        <end position="1204"/>
    </location>
</feature>
<accession>A0A1V8SDF7</accession>
<dbReference type="AlphaFoldDB" id="A0A1V8SDF7"/>
<dbReference type="OrthoDB" id="546434at2759"/>
<dbReference type="InterPro" id="IPR023578">
    <property type="entry name" value="Ras_GEF_dom_sf"/>
</dbReference>
<feature type="compositionally biased region" description="Basic and acidic residues" evidence="5">
    <location>
        <begin position="1176"/>
        <end position="1194"/>
    </location>
</feature>
<dbReference type="PANTHER" id="PTHR23113">
    <property type="entry name" value="GUANINE NUCLEOTIDE EXCHANGE FACTOR"/>
    <property type="match status" value="1"/>
</dbReference>
<evidence type="ECO:0000256" key="5">
    <source>
        <dbReference type="SAM" id="MobiDB-lite"/>
    </source>
</evidence>
<feature type="compositionally biased region" description="Basic and acidic residues" evidence="5">
    <location>
        <begin position="665"/>
        <end position="675"/>
    </location>
</feature>
<dbReference type="SUPFAM" id="SSF50044">
    <property type="entry name" value="SH3-domain"/>
    <property type="match status" value="1"/>
</dbReference>
<feature type="compositionally biased region" description="Polar residues" evidence="5">
    <location>
        <begin position="623"/>
        <end position="645"/>
    </location>
</feature>
<dbReference type="Gene3D" id="1.20.870.10">
    <property type="entry name" value="Son of sevenless (SoS) protein Chain: S domain 1"/>
    <property type="match status" value="1"/>
</dbReference>
<dbReference type="GO" id="GO:0007265">
    <property type="term" value="P:Ras protein signal transduction"/>
    <property type="evidence" value="ECO:0007669"/>
    <property type="project" value="TreeGrafter"/>
</dbReference>
<dbReference type="SMART" id="SM00229">
    <property type="entry name" value="RasGEFN"/>
    <property type="match status" value="1"/>
</dbReference>
<dbReference type="CDD" id="cd06224">
    <property type="entry name" value="REM"/>
    <property type="match status" value="1"/>
</dbReference>
<organism evidence="9 10">
    <name type="scientific">Cryoendolithus antarcticus</name>
    <dbReference type="NCBI Taxonomy" id="1507870"/>
    <lineage>
        <taxon>Eukaryota</taxon>
        <taxon>Fungi</taxon>
        <taxon>Dikarya</taxon>
        <taxon>Ascomycota</taxon>
        <taxon>Pezizomycotina</taxon>
        <taxon>Dothideomycetes</taxon>
        <taxon>Dothideomycetidae</taxon>
        <taxon>Cladosporiales</taxon>
        <taxon>Cladosporiaceae</taxon>
        <taxon>Cryoendolithus</taxon>
    </lineage>
</organism>
<feature type="region of interest" description="Disordered" evidence="5">
    <location>
        <begin position="1"/>
        <end position="32"/>
    </location>
</feature>
<feature type="compositionally biased region" description="Basic and acidic residues" evidence="5">
    <location>
        <begin position="1158"/>
        <end position="1167"/>
    </location>
</feature>
<reference evidence="10" key="1">
    <citation type="submission" date="2017-03" db="EMBL/GenBank/DDBJ databases">
        <title>Genomes of endolithic fungi from Antarctica.</title>
        <authorList>
            <person name="Coleine C."/>
            <person name="Masonjones S."/>
            <person name="Stajich J.E."/>
        </authorList>
    </citation>
    <scope>NUCLEOTIDE SEQUENCE [LARGE SCALE GENOMIC DNA]</scope>
    <source>
        <strain evidence="10">CCFEE 5527</strain>
    </source>
</reference>
<keyword evidence="1 4" id="KW-0728">SH3 domain</keyword>
<sequence length="1241" mass="135770">MNQPSARDAAGGPPLSVNGTSMTSTGVMRTKPMPLPMLQTRATGPLPNRFTLTPPETPISPQDSETLLPPTEPLFHNYLRAKHGFNPAFDPCTETESASITVPIKQGDLILVHSVHANGWADGTVLASGSRGWVPTNYCETYDHSYMRNLLNAMTQFWDLLEESGATSFSTFVRQDYIRGLIAGVRYLLEFSGCLHRDSRLVEQHLGIRRMRKGLLADLSSMVQKAKELQDVASQPYAGEVVHIVLDELVIKACKVVTRAVRFVDIWAQEAPSSQANHDTALILGRPTSFGSSKVETIVSEESNNSLLPQPLDSAKFFSSSDGFSSHPPLPSSGKSSVNTVRASFSSTSHHRLSLIRNEHRNGPSASEQLSQAHDLCISHIGKFLGHHLRPRSHAELMAITRDLESSSQSLSAIVEQISAKQTHSSESMRQSTVAVQAAVQGLLQSTKEVFSFSDSSDDDIVVLPDQVNRLVAIGTRLIRAVSESLAHARKVLEDIGDFELETPPLPWSANSQVDTTRPEDGLPRRRTSRVGLGQVRRLSHKALPPTPQVLDHSTLGAIAITAFGTPSPAMSSVGSAVPPPTRLAPEICASPATGHDTNTAAAYASPLATAHSAAPPSPFKSDATSTGRKDSVSTSIADSTSMQGSHFRRSENSVMSSTSTRATTPERRASQRKELDSKLLSSFASLSSMGSGITDSSAEMDAVLLHKTFAHELILNTQGQVVGGSLQALVEQMSLHDATPDPQFATSFYLTFRLFTTPRDLAQAFIDRFDYIGQSRTVGKPVRLRICQFFKGWLETYWNAEADKEALGDVRYFALHKLKVHLPSAGDRLLELTRKVTAAYQSGTASAPLVSGIGKTTTSMMTTSHAETSIPDPIVSKSQLAMLRITVSKPTDANILDLEPVELARQITLIVSKRYNDIHPDELLTLEWNKKSSSRGINLRSVSSISTELAHVVGDTVLSPTEAKKRALIIKHWVKVAAALQAQHNYESLMAVVASLDSSMLQRLKRTWELVSKKTKLRFAELKTIIDVSQNYASLRRQVDDTHAPCIPFVGIYLQDMTFIDAGNLATRQIPRSSPGGSSNDAATSVINFDKYARMAKIVTQIQRFQTPYPLRAVPELQTWLEAYMDHMGDATDALVGSFHRRSLILEPRQDDLLRPKTMEAKDRRSTTHGITDTNDERPKTSRAMTERFKSSQDDTAPPMPAGKDFSRMDLFWKSTPFAFRGGFGGHADMPVDTVAGAEK</sequence>
<dbReference type="GO" id="GO:0005886">
    <property type="term" value="C:plasma membrane"/>
    <property type="evidence" value="ECO:0007669"/>
    <property type="project" value="TreeGrafter"/>
</dbReference>
<dbReference type="InterPro" id="IPR000651">
    <property type="entry name" value="Ras-like_Gua-exchang_fac_N"/>
</dbReference>
<feature type="domain" description="SH3" evidence="6">
    <location>
        <begin position="74"/>
        <end position="144"/>
    </location>
</feature>
<dbReference type="InterPro" id="IPR036028">
    <property type="entry name" value="SH3-like_dom_sf"/>
</dbReference>
<evidence type="ECO:0000256" key="4">
    <source>
        <dbReference type="PROSITE-ProRule" id="PRU00192"/>
    </source>
</evidence>
<keyword evidence="10" id="KW-1185">Reference proteome</keyword>
<dbReference type="PANTHER" id="PTHR23113:SF354">
    <property type="entry name" value="BUD SITE SELECTION PROTEIN 5"/>
    <property type="match status" value="1"/>
</dbReference>
<feature type="domain" description="Ras-GEF" evidence="7">
    <location>
        <begin position="900"/>
        <end position="1150"/>
    </location>
</feature>